<protein>
    <submittedName>
        <fullName evidence="1">Uncharacterized protein</fullName>
    </submittedName>
</protein>
<gene>
    <name evidence="1" type="ORF">LC087_19075</name>
</gene>
<geneLocation type="plasmid" evidence="1 2">
    <name>unnamed1</name>
</geneLocation>
<evidence type="ECO:0000313" key="1">
    <source>
        <dbReference type="EMBL" id="WLR44411.1"/>
    </source>
</evidence>
<dbReference type="Proteomes" id="UP001197974">
    <property type="component" value="Plasmid unnamed1"/>
</dbReference>
<dbReference type="RefSeq" id="WP_226540687.1">
    <property type="nucleotide sequence ID" value="NZ_CP129014.1"/>
</dbReference>
<sequence length="51" mass="6523">MDFNQWFQKSIEQILEDDERSRKFSEEIDEEIKQHKKDMEERRKNFRFIKS</sequence>
<accession>A0ABY9JYE1</accession>
<keyword evidence="1" id="KW-0614">Plasmid</keyword>
<name>A0ABY9JYE1_9BACI</name>
<proteinExistence type="predicted"/>
<organism evidence="1 2">
    <name type="scientific">Bacillus carboniphilus</name>
    <dbReference type="NCBI Taxonomy" id="86663"/>
    <lineage>
        <taxon>Bacteria</taxon>
        <taxon>Bacillati</taxon>
        <taxon>Bacillota</taxon>
        <taxon>Bacilli</taxon>
        <taxon>Bacillales</taxon>
        <taxon>Bacillaceae</taxon>
        <taxon>Bacillus</taxon>
    </lineage>
</organism>
<reference evidence="1 2" key="1">
    <citation type="submission" date="2023-06" db="EMBL/GenBank/DDBJ databases">
        <title>Five Gram-positive bacteria isolated from mangrove sediments in Shenzhen, Guangdong, China.</title>
        <authorList>
            <person name="Yu S."/>
            <person name="Zheng W."/>
            <person name="Huang Y."/>
        </authorList>
    </citation>
    <scope>NUCLEOTIDE SEQUENCE [LARGE SCALE GENOMIC DNA]</scope>
    <source>
        <strain evidence="1 2">SaN35-3</strain>
        <plasmid evidence="1 2">unnamed1</plasmid>
    </source>
</reference>
<evidence type="ECO:0000313" key="2">
    <source>
        <dbReference type="Proteomes" id="UP001197974"/>
    </source>
</evidence>
<dbReference type="EMBL" id="CP129014">
    <property type="protein sequence ID" value="WLR44411.1"/>
    <property type="molecule type" value="Genomic_DNA"/>
</dbReference>
<keyword evidence="2" id="KW-1185">Reference proteome</keyword>